<dbReference type="Pfam" id="PF08852">
    <property type="entry name" value="DUF1822"/>
    <property type="match status" value="1"/>
</dbReference>
<evidence type="ECO:0000313" key="1">
    <source>
        <dbReference type="EMBL" id="ERT08834.1"/>
    </source>
</evidence>
<sequence length="311" mass="35130">MPITNKDRQIAENFSVQQSQPEKRDQVYYNSLAVLAVNHYCQWMDISTDLKESDSWNPIKQSLGDLADLSLTNLGKIECRPVNFDAAAVEVPAEVWSDRIGYLAIQFDEGFTQAKFIGFLEKVESEKIPFEQWRSLDNFLELIEKLETVDSDHLEVNLGNWLQGIFDHTWTAIETITQPSDLELGWNFRQRSRTSSQTISNSNTSEIERVKIVSLEPPGTEMALLVGLTPTTLSELDISVELYPTQAYSYLPEGLQLMILDQTGKSVMQAEAGGSEKLLFKFSGESGEQFSIKIVLREISVTEIFVIESTV</sequence>
<protein>
    <recommendedName>
        <fullName evidence="3">DUF1822 family protein</fullName>
    </recommendedName>
</protein>
<keyword evidence="2" id="KW-1185">Reference proteome</keyword>
<dbReference type="Proteomes" id="UP000017127">
    <property type="component" value="Unassembled WGS sequence"/>
</dbReference>
<dbReference type="InterPro" id="IPR014951">
    <property type="entry name" value="DUF1822"/>
</dbReference>
<dbReference type="RefSeq" id="WP_023064927.1">
    <property type="nucleotide sequence ID" value="NZ_AUZM01000007.1"/>
</dbReference>
<dbReference type="OrthoDB" id="512705at2"/>
<proteinExistence type="predicted"/>
<comment type="caution">
    <text evidence="1">The sequence shown here is derived from an EMBL/GenBank/DDBJ whole genome shotgun (WGS) entry which is preliminary data.</text>
</comment>
<reference evidence="1 2" key="1">
    <citation type="journal article" date="2013" name="Front. Microbiol.">
        <title>Comparative genomic analyses of the cyanobacterium, Lyngbya aestuarii BL J, a powerful hydrogen producer.</title>
        <authorList>
            <person name="Kothari A."/>
            <person name="Vaughn M."/>
            <person name="Garcia-Pichel F."/>
        </authorList>
    </citation>
    <scope>NUCLEOTIDE SEQUENCE [LARGE SCALE GENOMIC DNA]</scope>
    <source>
        <strain evidence="1 2">BL J</strain>
    </source>
</reference>
<gene>
    <name evidence="1" type="ORF">M595_1178</name>
</gene>
<evidence type="ECO:0008006" key="3">
    <source>
        <dbReference type="Google" id="ProtNLM"/>
    </source>
</evidence>
<organism evidence="1 2">
    <name type="scientific">Lyngbya aestuarii BL J</name>
    <dbReference type="NCBI Taxonomy" id="1348334"/>
    <lineage>
        <taxon>Bacteria</taxon>
        <taxon>Bacillati</taxon>
        <taxon>Cyanobacteriota</taxon>
        <taxon>Cyanophyceae</taxon>
        <taxon>Oscillatoriophycideae</taxon>
        <taxon>Oscillatoriales</taxon>
        <taxon>Microcoleaceae</taxon>
        <taxon>Lyngbya</taxon>
    </lineage>
</organism>
<dbReference type="AlphaFoldDB" id="U7QLJ3"/>
<dbReference type="EMBL" id="AUZM01000007">
    <property type="protein sequence ID" value="ERT08834.1"/>
    <property type="molecule type" value="Genomic_DNA"/>
</dbReference>
<evidence type="ECO:0000313" key="2">
    <source>
        <dbReference type="Proteomes" id="UP000017127"/>
    </source>
</evidence>
<accession>U7QLJ3</accession>
<name>U7QLJ3_9CYAN</name>